<organism evidence="1 2">
    <name type="scientific">Cyclonatronum proteinivorum</name>
    <dbReference type="NCBI Taxonomy" id="1457365"/>
    <lineage>
        <taxon>Bacteria</taxon>
        <taxon>Pseudomonadati</taxon>
        <taxon>Balneolota</taxon>
        <taxon>Balneolia</taxon>
        <taxon>Balneolales</taxon>
        <taxon>Cyclonatronaceae</taxon>
        <taxon>Cyclonatronum</taxon>
    </lineage>
</organism>
<proteinExistence type="predicted"/>
<name>A0A345UKJ3_9BACT</name>
<evidence type="ECO:0000313" key="1">
    <source>
        <dbReference type="EMBL" id="AXJ00995.1"/>
    </source>
</evidence>
<protein>
    <submittedName>
        <fullName evidence="1">Uncharacterized protein</fullName>
    </submittedName>
</protein>
<dbReference type="AlphaFoldDB" id="A0A345UKJ3"/>
<dbReference type="Proteomes" id="UP000254808">
    <property type="component" value="Chromosome"/>
</dbReference>
<gene>
    <name evidence="1" type="ORF">CYPRO_1745</name>
</gene>
<accession>A0A345UKJ3</accession>
<sequence>MPAGRGVGVVIEACEFRCNLITRERKERSGSDLQKSNYRLFTAMSMHNTNTCGKITRDVMPPFQGSVLMGRDPGVGTPGYGMSPFQGCFTTIYAMEPNLQRPGKLSGFPKP</sequence>
<evidence type="ECO:0000313" key="2">
    <source>
        <dbReference type="Proteomes" id="UP000254808"/>
    </source>
</evidence>
<reference evidence="1 2" key="1">
    <citation type="submission" date="2018-03" db="EMBL/GenBank/DDBJ databases">
        <title>Phenotypic and genomic properties of Cyclonatronum proteinivorum gen. nov., sp. nov., a haloalkaliphilic bacteroidete from soda lakes possessing Na+-translocating rhodopsin.</title>
        <authorList>
            <person name="Toshchakov S.V."/>
            <person name="Korzhenkov A."/>
            <person name="Samarov N.I."/>
            <person name="Kublanov I.V."/>
            <person name="Muntyan M.S."/>
            <person name="Sorokin D.Y."/>
        </authorList>
    </citation>
    <scope>NUCLEOTIDE SEQUENCE [LARGE SCALE GENOMIC DNA]</scope>
    <source>
        <strain evidence="1 2">Omega</strain>
    </source>
</reference>
<dbReference type="EMBL" id="CP027806">
    <property type="protein sequence ID" value="AXJ00995.1"/>
    <property type="molecule type" value="Genomic_DNA"/>
</dbReference>
<dbReference type="KEGG" id="cprv:CYPRO_1745"/>
<keyword evidence="2" id="KW-1185">Reference proteome</keyword>